<evidence type="ECO:0000313" key="1">
    <source>
        <dbReference type="EMBL" id="ORJ60511.1"/>
    </source>
</evidence>
<evidence type="ECO:0000313" key="2">
    <source>
        <dbReference type="Proteomes" id="UP000193136"/>
    </source>
</evidence>
<dbReference type="Proteomes" id="UP000193136">
    <property type="component" value="Unassembled WGS sequence"/>
</dbReference>
<gene>
    <name evidence="1" type="ORF">B5V00_08080</name>
</gene>
<keyword evidence="2" id="KW-1185">Reference proteome</keyword>
<dbReference type="STRING" id="1969733.B5V00_08080"/>
<organism evidence="1 2">
    <name type="scientific">Geothermobacter hydrogeniphilus</name>
    <dbReference type="NCBI Taxonomy" id="1969733"/>
    <lineage>
        <taxon>Bacteria</taxon>
        <taxon>Pseudomonadati</taxon>
        <taxon>Thermodesulfobacteriota</taxon>
        <taxon>Desulfuromonadia</taxon>
        <taxon>Desulfuromonadales</taxon>
        <taxon>Geothermobacteraceae</taxon>
        <taxon>Geothermobacter</taxon>
    </lineage>
</organism>
<protein>
    <submittedName>
        <fullName evidence="1">Uncharacterized protein</fullName>
    </submittedName>
</protein>
<proteinExistence type="predicted"/>
<reference evidence="1 2" key="1">
    <citation type="submission" date="2017-03" db="EMBL/GenBank/DDBJ databases">
        <title>Genome sequence of Geothermobacter sp. EPR-M, Deep-Sea Iron Reducer.</title>
        <authorList>
            <person name="Tully B."/>
            <person name="Savalia P."/>
            <person name="Abuyen K."/>
            <person name="Baughan C."/>
            <person name="Romero E."/>
            <person name="Ronkowski C."/>
            <person name="Torres B."/>
            <person name="Tremblay J."/>
            <person name="Trujillo A."/>
            <person name="Tyler M."/>
            <person name="Perez-Rodriguez I."/>
            <person name="Amend J."/>
        </authorList>
    </citation>
    <scope>NUCLEOTIDE SEQUENCE [LARGE SCALE GENOMIC DNA]</scope>
    <source>
        <strain evidence="1 2">EPR-M</strain>
    </source>
</reference>
<sequence>MEGGHRLLIPFNVPEIDAMMVVGCRRGKTETWTPRVNTERLPHPDSKHLFRQAIPGMVMDSLSFFSVRFLPFEPDLLRLLPEVSWHR</sequence>
<name>A0A1X0Y5P1_9BACT</name>
<dbReference type="AlphaFoldDB" id="A0A1X0Y5P1"/>
<dbReference type="EMBL" id="NAAD01000008">
    <property type="protein sequence ID" value="ORJ60511.1"/>
    <property type="molecule type" value="Genomic_DNA"/>
</dbReference>
<accession>A0A1X0Y5P1</accession>
<comment type="caution">
    <text evidence="1">The sequence shown here is derived from an EMBL/GenBank/DDBJ whole genome shotgun (WGS) entry which is preliminary data.</text>
</comment>